<dbReference type="EMBL" id="CP111026">
    <property type="protein sequence ID" value="WAR27653.1"/>
    <property type="molecule type" value="Genomic_DNA"/>
</dbReference>
<name>A0ABY7G3D1_MYAAR</name>
<gene>
    <name evidence="2" type="ORF">MAR_013357</name>
</gene>
<sequence length="90" mass="9849">MISIFSGWAWWESLVASGKLGCNIDSFLTNTSGNIGWIYQLYGPPVTCGTNIIVPHGRYICINPIRSTAMFSMSVFDTGIKNTSSVLIAR</sequence>
<reference evidence="2" key="1">
    <citation type="submission" date="2022-11" db="EMBL/GenBank/DDBJ databases">
        <title>Centuries of genome instability and evolution in soft-shell clam transmissible cancer (bioRxiv).</title>
        <authorList>
            <person name="Hart S.F.M."/>
            <person name="Yonemitsu M.A."/>
            <person name="Giersch R.M."/>
            <person name="Beal B.F."/>
            <person name="Arriagada G."/>
            <person name="Davis B.W."/>
            <person name="Ostrander E.A."/>
            <person name="Goff S.P."/>
            <person name="Metzger M.J."/>
        </authorList>
    </citation>
    <scope>NUCLEOTIDE SEQUENCE</scope>
    <source>
        <strain evidence="2">MELC-2E11</strain>
        <tissue evidence="2">Siphon/mantle</tissue>
    </source>
</reference>
<feature type="chain" id="PRO_5046172776" evidence="1">
    <location>
        <begin position="18"/>
        <end position="90"/>
    </location>
</feature>
<organism evidence="2 3">
    <name type="scientific">Mya arenaria</name>
    <name type="common">Soft-shell clam</name>
    <dbReference type="NCBI Taxonomy" id="6604"/>
    <lineage>
        <taxon>Eukaryota</taxon>
        <taxon>Metazoa</taxon>
        <taxon>Spiralia</taxon>
        <taxon>Lophotrochozoa</taxon>
        <taxon>Mollusca</taxon>
        <taxon>Bivalvia</taxon>
        <taxon>Autobranchia</taxon>
        <taxon>Heteroconchia</taxon>
        <taxon>Euheterodonta</taxon>
        <taxon>Imparidentia</taxon>
        <taxon>Neoheterodontei</taxon>
        <taxon>Myida</taxon>
        <taxon>Myoidea</taxon>
        <taxon>Myidae</taxon>
        <taxon>Mya</taxon>
    </lineage>
</organism>
<protein>
    <submittedName>
        <fullName evidence="2">Uncharacterized protein</fullName>
    </submittedName>
</protein>
<evidence type="ECO:0000313" key="3">
    <source>
        <dbReference type="Proteomes" id="UP001164746"/>
    </source>
</evidence>
<proteinExistence type="predicted"/>
<feature type="signal peptide" evidence="1">
    <location>
        <begin position="1"/>
        <end position="17"/>
    </location>
</feature>
<evidence type="ECO:0000256" key="1">
    <source>
        <dbReference type="SAM" id="SignalP"/>
    </source>
</evidence>
<dbReference type="Proteomes" id="UP001164746">
    <property type="component" value="Chromosome 15"/>
</dbReference>
<accession>A0ABY7G3D1</accession>
<evidence type="ECO:0000313" key="2">
    <source>
        <dbReference type="EMBL" id="WAR27653.1"/>
    </source>
</evidence>
<keyword evidence="3" id="KW-1185">Reference proteome</keyword>
<keyword evidence="1" id="KW-0732">Signal</keyword>